<feature type="transmembrane region" description="Helical" evidence="6">
    <location>
        <begin position="106"/>
        <end position="132"/>
    </location>
</feature>
<dbReference type="Proteomes" id="UP000824049">
    <property type="component" value="Unassembled WGS sequence"/>
</dbReference>
<dbReference type="EMBL" id="DXBR01000098">
    <property type="protein sequence ID" value="HIZ40374.1"/>
    <property type="molecule type" value="Genomic_DNA"/>
</dbReference>
<evidence type="ECO:0000256" key="6">
    <source>
        <dbReference type="SAM" id="Phobius"/>
    </source>
</evidence>
<dbReference type="InterPro" id="IPR050222">
    <property type="entry name" value="MATE_MdtK"/>
</dbReference>
<gene>
    <name evidence="7" type="ORF">H9968_10735</name>
</gene>
<reference evidence="7" key="2">
    <citation type="submission" date="2021-04" db="EMBL/GenBank/DDBJ databases">
        <authorList>
            <person name="Gilroy R."/>
        </authorList>
    </citation>
    <scope>NUCLEOTIDE SEQUENCE</scope>
    <source>
        <strain evidence="7">CHK179-28034</strain>
    </source>
</reference>
<evidence type="ECO:0000256" key="1">
    <source>
        <dbReference type="ARBA" id="ARBA00003408"/>
    </source>
</evidence>
<evidence type="ECO:0000313" key="7">
    <source>
        <dbReference type="EMBL" id="HIZ40374.1"/>
    </source>
</evidence>
<evidence type="ECO:0000256" key="3">
    <source>
        <dbReference type="ARBA" id="ARBA00020268"/>
    </source>
</evidence>
<dbReference type="AlphaFoldDB" id="A0A9D2J9A6"/>
<dbReference type="PANTHER" id="PTHR43298">
    <property type="entry name" value="MULTIDRUG RESISTANCE PROTEIN NORM-RELATED"/>
    <property type="match status" value="1"/>
</dbReference>
<evidence type="ECO:0000256" key="5">
    <source>
        <dbReference type="ARBA" id="ARBA00031636"/>
    </source>
</evidence>
<keyword evidence="6" id="KW-0472">Membrane</keyword>
<evidence type="ECO:0000256" key="4">
    <source>
        <dbReference type="ARBA" id="ARBA00022448"/>
    </source>
</evidence>
<comment type="caution">
    <text evidence="7">The sequence shown here is derived from an EMBL/GenBank/DDBJ whole genome shotgun (WGS) entry which is preliminary data.</text>
</comment>
<evidence type="ECO:0000313" key="8">
    <source>
        <dbReference type="Proteomes" id="UP000824049"/>
    </source>
</evidence>
<protein>
    <recommendedName>
        <fullName evidence="3">Probable multidrug resistance protein NorM</fullName>
    </recommendedName>
    <alternativeName>
        <fullName evidence="5">Multidrug-efflux transporter</fullName>
    </alternativeName>
</protein>
<comment type="similarity">
    <text evidence="2">Belongs to the multi antimicrobial extrusion (MATE) (TC 2.A.66.1) family.</text>
</comment>
<keyword evidence="6" id="KW-0812">Transmembrane</keyword>
<dbReference type="InterPro" id="IPR002528">
    <property type="entry name" value="MATE_fam"/>
</dbReference>
<feature type="transmembrane region" description="Helical" evidence="6">
    <location>
        <begin position="21"/>
        <end position="45"/>
    </location>
</feature>
<dbReference type="PANTHER" id="PTHR43298:SF2">
    <property type="entry name" value="FMN_FAD EXPORTER YEEO-RELATED"/>
    <property type="match status" value="1"/>
</dbReference>
<feature type="transmembrane region" description="Helical" evidence="6">
    <location>
        <begin position="144"/>
        <end position="164"/>
    </location>
</feature>
<dbReference type="Pfam" id="PF01554">
    <property type="entry name" value="MatE"/>
    <property type="match status" value="1"/>
</dbReference>
<dbReference type="GO" id="GO:0005886">
    <property type="term" value="C:plasma membrane"/>
    <property type="evidence" value="ECO:0007669"/>
    <property type="project" value="TreeGrafter"/>
</dbReference>
<feature type="transmembrane region" description="Helical" evidence="6">
    <location>
        <begin position="67"/>
        <end position="86"/>
    </location>
</feature>
<comment type="function">
    <text evidence="1">Multidrug efflux pump.</text>
</comment>
<keyword evidence="6" id="KW-1133">Transmembrane helix</keyword>
<evidence type="ECO:0000256" key="2">
    <source>
        <dbReference type="ARBA" id="ARBA00010199"/>
    </source>
</evidence>
<keyword evidence="4" id="KW-0813">Transport</keyword>
<reference evidence="7" key="1">
    <citation type="journal article" date="2021" name="PeerJ">
        <title>Extensive microbial diversity within the chicken gut microbiome revealed by metagenomics and culture.</title>
        <authorList>
            <person name="Gilroy R."/>
            <person name="Ravi A."/>
            <person name="Getino M."/>
            <person name="Pursley I."/>
            <person name="Horton D.L."/>
            <person name="Alikhan N.F."/>
            <person name="Baker D."/>
            <person name="Gharbi K."/>
            <person name="Hall N."/>
            <person name="Watson M."/>
            <person name="Adriaenssens E.M."/>
            <person name="Foster-Nyarko E."/>
            <person name="Jarju S."/>
            <person name="Secka A."/>
            <person name="Antonio M."/>
            <person name="Oren A."/>
            <person name="Chaudhuri R.R."/>
            <person name="La Ragione R."/>
            <person name="Hildebrand F."/>
            <person name="Pallen M.J."/>
        </authorList>
    </citation>
    <scope>NUCLEOTIDE SEQUENCE</scope>
    <source>
        <strain evidence="7">CHK179-28034</strain>
    </source>
</reference>
<proteinExistence type="inferred from homology"/>
<dbReference type="GO" id="GO:0015297">
    <property type="term" value="F:antiporter activity"/>
    <property type="evidence" value="ECO:0007669"/>
    <property type="project" value="InterPro"/>
</dbReference>
<sequence length="247" mass="26273">MCAIVHRKGKKDRLSGDSLPLLRTLLWLSIPTVIEEVLATLLQYVDTAMVGQLGEQATASVSITTNVTWLVNSIPGAIGTAMLVLISRSEGAGQKEQVKKLAQQAFLLSLVFGLVLGGVSVLLSSRILVWMGAEASIQNTASRYFFIISLPMVFRSTSAIMGAALRAVQNTKTPMLINVAANGANILFNYLFIYVLGYGVEGAAVASAISYVLAGVFMFLSCRKMSCCAGSGNISRRMPDCCGNAPP</sequence>
<feature type="transmembrane region" description="Helical" evidence="6">
    <location>
        <begin position="202"/>
        <end position="220"/>
    </location>
</feature>
<dbReference type="GO" id="GO:0042910">
    <property type="term" value="F:xenobiotic transmembrane transporter activity"/>
    <property type="evidence" value="ECO:0007669"/>
    <property type="project" value="InterPro"/>
</dbReference>
<feature type="transmembrane region" description="Helical" evidence="6">
    <location>
        <begin position="176"/>
        <end position="196"/>
    </location>
</feature>
<organism evidence="7 8">
    <name type="scientific">Candidatus Anaerobutyricum stercoris</name>
    <dbReference type="NCBI Taxonomy" id="2838457"/>
    <lineage>
        <taxon>Bacteria</taxon>
        <taxon>Bacillati</taxon>
        <taxon>Bacillota</taxon>
        <taxon>Clostridia</taxon>
        <taxon>Lachnospirales</taxon>
        <taxon>Lachnospiraceae</taxon>
        <taxon>Anaerobutyricum</taxon>
    </lineage>
</organism>
<name>A0A9D2J9A6_9FIRM</name>
<accession>A0A9D2J9A6</accession>